<evidence type="ECO:0000256" key="1">
    <source>
        <dbReference type="RuleBase" id="RU003513"/>
    </source>
</evidence>
<comment type="similarity">
    <text evidence="1">Belongs to the UDP-N-acetylglucosamine 2-epimerase family.</text>
</comment>
<name>A0A1U9YL48_9BACL</name>
<dbReference type="Gene3D" id="3.40.50.2000">
    <property type="entry name" value="Glycogen Phosphorylase B"/>
    <property type="match status" value="2"/>
</dbReference>
<organism evidence="2 3">
    <name type="scientific">Paenibacillus larvae subsp. pulvifaciens</name>
    <dbReference type="NCBI Taxonomy" id="1477"/>
    <lineage>
        <taxon>Bacteria</taxon>
        <taxon>Bacillati</taxon>
        <taxon>Bacillota</taxon>
        <taxon>Bacilli</taxon>
        <taxon>Bacillales</taxon>
        <taxon>Paenibacillaceae</taxon>
        <taxon>Paenibacillus</taxon>
    </lineage>
</organism>
<dbReference type="PANTHER" id="PTHR43174">
    <property type="entry name" value="UDP-N-ACETYLGLUCOSAMINE 2-EPIMERASE"/>
    <property type="match status" value="1"/>
</dbReference>
<gene>
    <name evidence="2" type="ORF">B7C51_06185</name>
</gene>
<dbReference type="SUPFAM" id="SSF53756">
    <property type="entry name" value="UDP-Glycosyltransferase/glycogen phosphorylase"/>
    <property type="match status" value="1"/>
</dbReference>
<proteinExistence type="inferred from homology"/>
<sequence>MKIMTLLGTRPEIIRLSLILNKLDQFAERHVIVYTGQNFTDTLSRIFFQQLGVRRPDYVLSDRQLSLGGQLALTFKELEWIIEQEKPDKVLVLGDTNSALGVVLTERMGIPTIHMEAGNRCFDLGVPEEKNRRIIDAAASYNLPYTPQSKQNLLNEGFPVHRIVLIGNPIYEVMLTHESQIDASRVLSDLQLEPNHYFLVTAHRAENVDNLQHLKQILSALNGVAEEYGRRLVCSIHPRTRSKLNHLSETRLHPLVEFHEPFGFFDFAKLEKHARCVLTDSGTVQEECCIWGVPAVTIRTTTERPETVDCGSNIVAGLEPSQIMKAVRIMTGLKGNWSCPAGYLDTDVSDKVTKFLLGGKLDVS</sequence>
<accession>A0A1U9YL48</accession>
<protein>
    <submittedName>
        <fullName evidence="2">UDP-N-acetylglucosamine 2-epimerase (Non-hydrolyzing)</fullName>
    </submittedName>
</protein>
<evidence type="ECO:0000313" key="2">
    <source>
        <dbReference type="EMBL" id="ARF67491.1"/>
    </source>
</evidence>
<dbReference type="NCBIfam" id="TIGR00236">
    <property type="entry name" value="wecB"/>
    <property type="match status" value="1"/>
</dbReference>
<keyword evidence="1" id="KW-0413">Isomerase</keyword>
<dbReference type="Proteomes" id="UP000192727">
    <property type="component" value="Chromosome"/>
</dbReference>
<evidence type="ECO:0000313" key="3">
    <source>
        <dbReference type="Proteomes" id="UP000192727"/>
    </source>
</evidence>
<dbReference type="GeneID" id="64220063"/>
<dbReference type="PANTHER" id="PTHR43174:SF1">
    <property type="entry name" value="UDP-N-ACETYLGLUCOSAMINE 2-EPIMERASE"/>
    <property type="match status" value="1"/>
</dbReference>
<dbReference type="RefSeq" id="WP_023482886.1">
    <property type="nucleotide sequence ID" value="NZ_CP020327.1"/>
</dbReference>
<dbReference type="EMBL" id="CP020557">
    <property type="protein sequence ID" value="ARF67491.1"/>
    <property type="molecule type" value="Genomic_DNA"/>
</dbReference>
<reference evidence="2 3" key="1">
    <citation type="submission" date="2017-03" db="EMBL/GenBank/DDBJ databases">
        <title>Paenibacillus larvae genome sequencing.</title>
        <authorList>
            <person name="Dingman D.W."/>
        </authorList>
    </citation>
    <scope>NUCLEOTIDE SEQUENCE [LARGE SCALE GENOMIC DNA]</scope>
    <source>
        <strain evidence="2 3">SAG 10367</strain>
    </source>
</reference>
<dbReference type="CDD" id="cd03786">
    <property type="entry name" value="GTB_UDP-GlcNAc_2-Epimerase"/>
    <property type="match status" value="1"/>
</dbReference>
<dbReference type="AlphaFoldDB" id="A0A1U9YL48"/>
<dbReference type="InterPro" id="IPR029767">
    <property type="entry name" value="WecB-like"/>
</dbReference>
<dbReference type="Pfam" id="PF02350">
    <property type="entry name" value="Epimerase_2"/>
    <property type="match status" value="1"/>
</dbReference>
<dbReference type="GO" id="GO:0016853">
    <property type="term" value="F:isomerase activity"/>
    <property type="evidence" value="ECO:0007669"/>
    <property type="project" value="UniProtKB-KW"/>
</dbReference>
<dbReference type="InterPro" id="IPR003331">
    <property type="entry name" value="UDP_GlcNAc_Epimerase_2_dom"/>
</dbReference>